<dbReference type="EC" id="3.1.3.1" evidence="5"/>
<keyword evidence="5" id="KW-0378">Hydrolase</keyword>
<dbReference type="GO" id="GO:0016020">
    <property type="term" value="C:membrane"/>
    <property type="evidence" value="ECO:0007669"/>
    <property type="project" value="InterPro"/>
</dbReference>
<dbReference type="Pfam" id="PF10282">
    <property type="entry name" value="Lactonase"/>
    <property type="match status" value="2"/>
</dbReference>
<feature type="domain" description="Dystroglycan-type cadherin-like" evidence="4">
    <location>
        <begin position="777"/>
        <end position="870"/>
    </location>
</feature>
<dbReference type="GO" id="GO:0005509">
    <property type="term" value="F:calcium ion binding"/>
    <property type="evidence" value="ECO:0007669"/>
    <property type="project" value="InterPro"/>
</dbReference>
<dbReference type="SUPFAM" id="SSF50998">
    <property type="entry name" value="Quinoprotein alcohol dehydrogenase-like"/>
    <property type="match status" value="1"/>
</dbReference>
<evidence type="ECO:0000256" key="2">
    <source>
        <dbReference type="ARBA" id="ARBA00022526"/>
    </source>
</evidence>
<keyword evidence="6" id="KW-1185">Reference proteome</keyword>
<dbReference type="STRING" id="1109412.BN1221_00733c"/>
<feature type="domain" description="Dystroglycan-type cadherin-like" evidence="4">
    <location>
        <begin position="2671"/>
        <end position="2764"/>
    </location>
</feature>
<dbReference type="InterPro" id="IPR011048">
    <property type="entry name" value="Haem_d1_sf"/>
</dbReference>
<dbReference type="InterPro" id="IPR015919">
    <property type="entry name" value="Cadherin-like_sf"/>
</dbReference>
<reference evidence="6" key="1">
    <citation type="submission" date="2015-01" db="EMBL/GenBank/DDBJ databases">
        <authorList>
            <person name="Paterson Steve"/>
        </authorList>
    </citation>
    <scope>NUCLEOTIDE SEQUENCE [LARGE SCALE GENOMIC DNA]</scope>
    <source>
        <strain evidence="6">OBR1</strain>
    </source>
</reference>
<proteinExistence type="inferred from homology"/>
<gene>
    <name evidence="5" type="ORF">BN1221_00733c</name>
</gene>
<comment type="similarity">
    <text evidence="1">Belongs to the cycloisomerase 2 family.</text>
</comment>
<evidence type="ECO:0000313" key="5">
    <source>
        <dbReference type="EMBL" id="CPR14326.1"/>
    </source>
</evidence>
<dbReference type="PANTHER" id="PTHR30344:SF1">
    <property type="entry name" value="6-PHOSPHOGLUCONOLACTONASE"/>
    <property type="match status" value="1"/>
</dbReference>
<evidence type="ECO:0000259" key="3">
    <source>
        <dbReference type="SMART" id="SM00089"/>
    </source>
</evidence>
<dbReference type="InterPro" id="IPR013783">
    <property type="entry name" value="Ig-like_fold"/>
</dbReference>
<dbReference type="SUPFAM" id="SSF51004">
    <property type="entry name" value="C-terminal (heme d1) domain of cytochrome cd1-nitrite reductase"/>
    <property type="match status" value="1"/>
</dbReference>
<dbReference type="GO" id="GO:0004035">
    <property type="term" value="F:alkaline phosphatase activity"/>
    <property type="evidence" value="ECO:0007669"/>
    <property type="project" value="UniProtKB-EC"/>
</dbReference>
<dbReference type="InterPro" id="IPR022409">
    <property type="entry name" value="PKD/Chitinase_dom"/>
</dbReference>
<dbReference type="SMART" id="SM00736">
    <property type="entry name" value="CADG"/>
    <property type="match status" value="3"/>
</dbReference>
<dbReference type="RefSeq" id="WP_048636164.1">
    <property type="nucleotide sequence ID" value="NZ_CGIG01000001.1"/>
</dbReference>
<dbReference type="InterPro" id="IPR019405">
    <property type="entry name" value="Lactonase_7-beta_prop"/>
</dbReference>
<keyword evidence="2" id="KW-0119">Carbohydrate metabolism</keyword>
<accession>A0A0G4JRI2</accession>
<dbReference type="GO" id="GO:0006006">
    <property type="term" value="P:glucose metabolic process"/>
    <property type="evidence" value="ECO:0007669"/>
    <property type="project" value="UniProtKB-KW"/>
</dbReference>
<feature type="domain" description="PKD/Chitinase" evidence="3">
    <location>
        <begin position="679"/>
        <end position="767"/>
    </location>
</feature>
<evidence type="ECO:0000313" key="6">
    <source>
        <dbReference type="Proteomes" id="UP000044377"/>
    </source>
</evidence>
<dbReference type="Pfam" id="PF05345">
    <property type="entry name" value="He_PIG"/>
    <property type="match status" value="3"/>
</dbReference>
<dbReference type="PANTHER" id="PTHR30344">
    <property type="entry name" value="6-PHOSPHOGLUCONOLACTONASE-RELATED"/>
    <property type="match status" value="1"/>
</dbReference>
<name>A0A0G4JRI2_9GAMM</name>
<protein>
    <submittedName>
        <fullName evidence="5">Alkaline phosphatase</fullName>
        <ecNumber evidence="5">3.1.3.1</ecNumber>
    </submittedName>
</protein>
<keyword evidence="2" id="KW-0313">Glucose metabolism</keyword>
<dbReference type="SMART" id="SM00089">
    <property type="entry name" value="PKD"/>
    <property type="match status" value="3"/>
</dbReference>
<dbReference type="OrthoDB" id="6091599at2"/>
<feature type="domain" description="Dystroglycan-type cadherin-like" evidence="4">
    <location>
        <begin position="679"/>
        <end position="772"/>
    </location>
</feature>
<dbReference type="GO" id="GO:0017057">
    <property type="term" value="F:6-phosphogluconolactonase activity"/>
    <property type="evidence" value="ECO:0007669"/>
    <property type="project" value="TreeGrafter"/>
</dbReference>
<evidence type="ECO:0000256" key="1">
    <source>
        <dbReference type="ARBA" id="ARBA00005564"/>
    </source>
</evidence>
<dbReference type="InterPro" id="IPR015943">
    <property type="entry name" value="WD40/YVTN_repeat-like_dom_sf"/>
</dbReference>
<dbReference type="SUPFAM" id="SSF49313">
    <property type="entry name" value="Cadherin-like"/>
    <property type="match status" value="3"/>
</dbReference>
<organism evidence="5 6">
    <name type="scientific">Brenneria goodwinii</name>
    <dbReference type="NCBI Taxonomy" id="1109412"/>
    <lineage>
        <taxon>Bacteria</taxon>
        <taxon>Pseudomonadati</taxon>
        <taxon>Pseudomonadota</taxon>
        <taxon>Gammaproteobacteria</taxon>
        <taxon>Enterobacterales</taxon>
        <taxon>Pectobacteriaceae</taxon>
        <taxon>Brenneria</taxon>
    </lineage>
</organism>
<dbReference type="InterPro" id="IPR011047">
    <property type="entry name" value="Quinoprotein_ADH-like_sf"/>
</dbReference>
<sequence>MTSSRSKAGSAPRGILRQAWVLEPRMMFDAAAVATAADVAVQVAPTESAPGVEATPVEAAVTITDGTDSFPAVDLFSNVSVSTDAGGEELNSLAITVDSSGDNQALLIDGSTISLTTGSGTTADNNYYYSVAVSGNVTTVTVSIASSEAYSASDVASLIDGIAYRTLDNTVESGTVTVTLSTLSDGGDTAELGISATVDIHNDINVAPVLSHDNALEIVESITLGDLGDNTAVIYSSDGQYAYAAGNGAVSVFSVDDAGRLTLADTLAVDGVDNIADMTISADGGSLYLVDGSSSNVYAFSVADDGSLSYVSAVSASDTTRNIAISDDGAYVYVTVQYNGMVVFARDAGTGTLTQIQTLDEGSLGLNRTESVISAGGYVYVVGDPTSFVSYDSLTVLKINDDGTLSVIDTVQVNAVAFDSTSFSMAVNEDASLLYLGNSSQGTLQVYAFDGSALTLMETLSVDNLTGLALNNDGSVLYAVAGNGTLNVYSTSGTGNLALASSITVADGASDIAVSSDGLSLLVSGSESVTRYTAAQTLDLGAALVFADGLTLADGNYDGLNDGAGNYNGASIAVSASVDTGSFGFADGNGLTFENGVISLDGGAIATFSASGGALTVTFTADATTAVANQLLQQLTYTNAIAAAGSFIQLTVTGSDAALASNAVTLTLRVNSAPQVNGDAATGYSLSTATSETAYSFTLFSGLFGDQDGDALAWSVSGLPDGLTFDAATRTISGVSTEAGAFTVTVTVADASGASASLDLDLVVEQIANRAPQVNEDASAALAPATESSSYSATLDASLFNDLDSAYGDSLTWSVSGLPDGLTFDAATLTVSGTAGAAGDYSITVTVTDQSGASASTEATLRVITQAEADNSAPALGADDSSLVYTAEGTLSGYDYYVGGISMSDDGATVVVLGSTGANYGGTAYVSIYSRDTTTGELTLLQTFTQGTEDNADTAAVEVDGLSGSTAVSTSADGQTIYVAGSTSDGGYVVQSFSYDSGVYALTSTETIDAKAVKVELSADGENLYVMTGSGLYGYTVGDDGSLTAQSRFTDNFSGAIALAVSGDNTVYVLSSSGAVTVYAAGSDGVLNYAAQLDGVISSNNFASIAAADDGYAYVVGGTNGGVTVLHYDSGGNSIEKIASYSVSGAWAVAVSADGSALYVGSQSGTLYVYSINDDSSLTQVRSLSVGRPITTLEVSADGGVIYSGARYYNTGLSSTRVENTVAVSYSEGATINPAASLTLSDTDYDALNGGAGNYNGATITLTREGGADSADSYGFSDGNGLTLADGVLYLDGAAIATLVSEDGTLTVTFTADVTTATANRVLHQIGYTNTSSDPGSSIGLTLAVADRYASSSFNLLLEVAVINNAPSLEASGQAVTYISGGGAVKLFDDVSVSAGEADQAISSLTLTVSDLQDDGKEVLIIGGSYVTLADGMNVSGSVSQDVVESDGSISTYSYFVTISVSVTDGVATVTVNSGDGLSTELAATLIENIAYINTSSDYSEDPATGDRTVTLTAIQDNGGTGNDGVDASALSISATVSVSLTNSAPSVTATGASNSYIENGEAAALFNDVAISTGEPGQTVTNIELTVSGLKDGESEVLMIDGAEVSLTANAYGETANGYSYYIALEGDTATVYLYSGDGMSVSDAAGLISGLTYANLSDDPTTGTRTITLATLQDGGGTANGGVDTVSPAIAASVTVAAVNDAPVVTATAADTFYAVAGSSAGLFSDVSISTVESGQTISSITFTVSGLRDGGSETLTIGGTRIALVDGSGTLDNGYAYTVTLDGDAATVTIASDEGIAVDAGVALIEQTRYANLSNTQTAGVRTISLSVQDSGGQDNGGSDTASLEAVAAIDVVNNSAPELSAGADYTSLEAATSLAAISGLSDITATALTPAGDYLYAASSDGGIAIFSRNTANGELVLLQTLDSGVSSVSLIEVSGDGGTLYMLGADGNSVTLFSRGLTDGSLTPVQTLMTENVVDLAISADGSALYVVDGNYSGLLVYTLDADSGQYALSQSIAAATGSEPYLFTAVGVEVAGDYVYVVTDPAADTVANTLIVYQRAADGTLNAVAYLRDGTADGESTVDMSGPVDIAVSSDGGTIYVASEDGVAVFNLADDDGTLTYVGAVAGLSNVTAIALSSDNDTLYVTSSDGSLSRYKSDDGALTLIDTLSSESTTALAGAQRVATGAHGAVVVIGSGGLVSLKDALMEMTLDYNEQGTVLLADAMTLSDADYDVLADGAGNYNGAIITLAREGVANGDDSYGFADGNGLTLSDGTLYLDGAAIATFANDGGTLTVTFTADVTTATANRVLQQIAYTNAGSDPGAAIRLTVTVTDAYAASTSATLALNVTEVNDAPVLTATPANTHYVEGAAATALFSDTVISTVEAAQSVSAITLSVSGLSDGENETLMIDGVSIALVAGSGTTASGYAYSVSVSDGVASVVISSAAGISAADASGLVNAIAYANASDDPTTGTRTVTLRAIQDNGGNANGGSDATTLDIAATVDVAAVNNAPALTATPADPSYTAGDDAVSLFDDASVSTIESGQSIVALTVTVSGVVDSAESLIVDGTTVMLTDGAAFTTASGLNVTVALDNGTATLTIGSSGGIDAATAATLVDGLAYANTSATVTSGERAVTLVAIRDDGGSANDGTDTGAPNIAAVVSIANSAPYATDSEAALPQATQSAAYRATLSSDLFSDVNGDPLTWSIAGLPDGLSFDGATLTISGKTLAVGSFDLTLTVNDGQGGTASRSLTLEINKQPVMPVVSTMPDMPSGMMAAWLDARQDELERQGEVMRPALRGGAPLAATRVAAGAAPSFGNELSRDNYPLVNGEMDYAETPWQLDPIMETLMFPLEEVDFSPVRATTREDGQTGLRMPLTDAANGKAAFSAQLQQAPGEFDELLAALNQLTDNNAPPVE</sequence>
<dbReference type="InterPro" id="IPR006644">
    <property type="entry name" value="Cadg"/>
</dbReference>
<dbReference type="InterPro" id="IPR050282">
    <property type="entry name" value="Cycloisomerase_2"/>
</dbReference>
<dbReference type="Proteomes" id="UP000044377">
    <property type="component" value="Unassembled WGS sequence"/>
</dbReference>
<dbReference type="InterPro" id="IPR001680">
    <property type="entry name" value="WD40_rpt"/>
</dbReference>
<dbReference type="EMBL" id="CGIG01000001">
    <property type="protein sequence ID" value="CPR14326.1"/>
    <property type="molecule type" value="Genomic_DNA"/>
</dbReference>
<dbReference type="SMART" id="SM00320">
    <property type="entry name" value="WD40"/>
    <property type="match status" value="8"/>
</dbReference>
<feature type="domain" description="PKD/Chitinase" evidence="3">
    <location>
        <begin position="780"/>
        <end position="866"/>
    </location>
</feature>
<dbReference type="Gene3D" id="2.130.10.10">
    <property type="entry name" value="YVTN repeat-like/Quinoprotein amine dehydrogenase"/>
    <property type="match status" value="5"/>
</dbReference>
<evidence type="ECO:0000259" key="4">
    <source>
        <dbReference type="SMART" id="SM00736"/>
    </source>
</evidence>
<feature type="domain" description="PKD/Chitinase" evidence="3">
    <location>
        <begin position="2681"/>
        <end position="2760"/>
    </location>
</feature>
<dbReference type="Gene3D" id="2.60.40.10">
    <property type="entry name" value="Immunoglobulins"/>
    <property type="match status" value="3"/>
</dbReference>
<dbReference type="SUPFAM" id="SSF75011">
    <property type="entry name" value="3-carboxy-cis,cis-mucoante lactonizing enzyme"/>
    <property type="match status" value="1"/>
</dbReference>